<accession>A0A7C9HS58</accession>
<dbReference type="EMBL" id="WODA01000002">
    <property type="protein sequence ID" value="MUN05705.1"/>
    <property type="molecule type" value="Genomic_DNA"/>
</dbReference>
<proteinExistence type="predicted"/>
<dbReference type="RefSeq" id="WP_155840355.1">
    <property type="nucleotide sequence ID" value="NZ_BAAAIA010000009.1"/>
</dbReference>
<protein>
    <submittedName>
        <fullName evidence="1">Uncharacterized protein</fullName>
    </submittedName>
</protein>
<dbReference type="OrthoDB" id="4223229at2"/>
<keyword evidence="2" id="KW-1185">Reference proteome</keyword>
<comment type="caution">
    <text evidence="1">The sequence shown here is derived from an EMBL/GenBank/DDBJ whole genome shotgun (WGS) entry which is preliminary data.</text>
</comment>
<sequence length="126" mass="14377">MRDDTPPADLARTTAAISAAADRFVGVNSYEHLLVHLLDLLESGRVDRESALAEFDRLASDWPPGAAEALEFTMHRLRWPEVRRTLEDHRQHGTDFRTRDLAAQVLEAFDDEWPAGDIYRTYREVG</sequence>
<dbReference type="Proteomes" id="UP000480122">
    <property type="component" value="Unassembled WGS sequence"/>
</dbReference>
<evidence type="ECO:0000313" key="1">
    <source>
        <dbReference type="EMBL" id="MUN05705.1"/>
    </source>
</evidence>
<name>A0A7C9HS58_9MICO</name>
<reference evidence="1 2" key="1">
    <citation type="submission" date="2019-11" db="EMBL/GenBank/DDBJ databases">
        <title>Agromyces kandeliae sp. nov., isolated from mangrove soil.</title>
        <authorList>
            <person name="Wang R."/>
        </authorList>
    </citation>
    <scope>NUCLEOTIDE SEQUENCE [LARGE SCALE GENOMIC DNA]</scope>
    <source>
        <strain evidence="1 2">JCM 11431</strain>
    </source>
</reference>
<dbReference type="AlphaFoldDB" id="A0A7C9HS58"/>
<gene>
    <name evidence="1" type="ORF">GLX25_01040</name>
</gene>
<organism evidence="1 2">
    <name type="scientific">Agromyces luteolus</name>
    <dbReference type="NCBI Taxonomy" id="88373"/>
    <lineage>
        <taxon>Bacteria</taxon>
        <taxon>Bacillati</taxon>
        <taxon>Actinomycetota</taxon>
        <taxon>Actinomycetes</taxon>
        <taxon>Micrococcales</taxon>
        <taxon>Microbacteriaceae</taxon>
        <taxon>Agromyces</taxon>
    </lineage>
</organism>
<evidence type="ECO:0000313" key="2">
    <source>
        <dbReference type="Proteomes" id="UP000480122"/>
    </source>
</evidence>